<dbReference type="Proteomes" id="UP001500621">
    <property type="component" value="Unassembled WGS sequence"/>
</dbReference>
<dbReference type="InterPro" id="IPR008323">
    <property type="entry name" value="UCP033563"/>
</dbReference>
<evidence type="ECO:0000313" key="2">
    <source>
        <dbReference type="Proteomes" id="UP001500621"/>
    </source>
</evidence>
<sequence length="373" mass="40814">MDSGSVVTPPYTAGPLTLEPFRALTLAPHRIGDPASARTFARPYREVPARLARWEAQRQLRREPEPAVYLHEYTAGGITVRGLVGLVDLTRRAGRLEERAIFPHEGIYPDQADDLAARLELMRINPAPILLVHRAEDDLRSLVQQVAAGRPAHRYRDRGGQQHRVWTVTDPGTLAALRSGLATARALIADGHHRYAAYLRLQQRDPGGPCDRGLAMLVDHGDTPLFLGAIHRVLSGSSLDDVETAARSLGLPVTVLAEQQAIAALAPRRLVATDTDRWMVLGLPDDDAAAVEVLHHRLVPALPHGPRRTTYHHSVTQALAHTGPDLGTAVLLPAPDVDHVLRIVAEDRLLPEKATSFQPKPSLGTFIRPWDDG</sequence>
<keyword evidence="2" id="KW-1185">Reference proteome</keyword>
<protein>
    <submittedName>
        <fullName evidence="1">DUF1015 domain-containing protein</fullName>
    </submittedName>
</protein>
<reference evidence="2" key="1">
    <citation type="journal article" date="2019" name="Int. J. Syst. Evol. Microbiol.">
        <title>The Global Catalogue of Microorganisms (GCM) 10K type strain sequencing project: providing services to taxonomists for standard genome sequencing and annotation.</title>
        <authorList>
            <consortium name="The Broad Institute Genomics Platform"/>
            <consortium name="The Broad Institute Genome Sequencing Center for Infectious Disease"/>
            <person name="Wu L."/>
            <person name="Ma J."/>
        </authorList>
    </citation>
    <scope>NUCLEOTIDE SEQUENCE [LARGE SCALE GENOMIC DNA]</scope>
    <source>
        <strain evidence="2">JCM 18127</strain>
    </source>
</reference>
<evidence type="ECO:0000313" key="1">
    <source>
        <dbReference type="EMBL" id="GAA4693165.1"/>
    </source>
</evidence>
<dbReference type="RefSeq" id="WP_345268016.1">
    <property type="nucleotide sequence ID" value="NZ_BAABIM010000003.1"/>
</dbReference>
<dbReference type="PANTHER" id="PTHR36454">
    <property type="entry name" value="LMO2823 PROTEIN"/>
    <property type="match status" value="1"/>
</dbReference>
<gene>
    <name evidence="1" type="ORF">GCM10023226_33880</name>
</gene>
<organism evidence="1 2">
    <name type="scientific">Nocardioides nanhaiensis</name>
    <dbReference type="NCBI Taxonomy" id="1476871"/>
    <lineage>
        <taxon>Bacteria</taxon>
        <taxon>Bacillati</taxon>
        <taxon>Actinomycetota</taxon>
        <taxon>Actinomycetes</taxon>
        <taxon>Propionibacteriales</taxon>
        <taxon>Nocardioidaceae</taxon>
        <taxon>Nocardioides</taxon>
    </lineage>
</organism>
<name>A0ABP8WPA6_9ACTN</name>
<dbReference type="EMBL" id="BAABIM010000003">
    <property type="protein sequence ID" value="GAA4693165.1"/>
    <property type="molecule type" value="Genomic_DNA"/>
</dbReference>
<accession>A0ABP8WPA6</accession>
<dbReference type="Pfam" id="PF06245">
    <property type="entry name" value="DUF1015"/>
    <property type="match status" value="1"/>
</dbReference>
<dbReference type="PANTHER" id="PTHR36454:SF1">
    <property type="entry name" value="DUF1015 DOMAIN-CONTAINING PROTEIN"/>
    <property type="match status" value="1"/>
</dbReference>
<proteinExistence type="predicted"/>
<comment type="caution">
    <text evidence="1">The sequence shown here is derived from an EMBL/GenBank/DDBJ whole genome shotgun (WGS) entry which is preliminary data.</text>
</comment>